<feature type="region of interest" description="Disordered" evidence="7">
    <location>
        <begin position="1"/>
        <end position="45"/>
    </location>
</feature>
<dbReference type="InterPro" id="IPR024298">
    <property type="entry name" value="Sec16_Sec23-bd"/>
</dbReference>
<feature type="region of interest" description="Disordered" evidence="7">
    <location>
        <begin position="1030"/>
        <end position="1067"/>
    </location>
</feature>
<dbReference type="EMBL" id="JASPKZ010000013">
    <property type="protein sequence ID" value="KAJ9601488.1"/>
    <property type="molecule type" value="Genomic_DNA"/>
</dbReference>
<evidence type="ECO:0000256" key="5">
    <source>
        <dbReference type="ARBA" id="ARBA00022892"/>
    </source>
</evidence>
<sequence length="1575" mass="179504">MTAPTANNHSWYTNEGQPTMSQHSNNGSWQPQQQQQQAYNWYTTPEQQQQQAYNWYTTPEQQNSWNWNQYVGHHQQQQYQPVPHHQPATHHQPVMSNYSNSTQNHDPWNWGWEETGNTEQANNNIGSDPRWDWGVDNTQQQQQQQQQPPQQHHQQQHHQQHHQHPLAHSHPHHQQQQQQSWPADPLVQQSVINSSFNLTPHSDSNTYQVAKNYSEPYSSTSSLFNLDSYSQSQSSQHNFNSLNQSQSSLLASQSQMDVTSSISQGDESGPEPKSIDFSANDNVESTVTNTLNEVANNVELQERKDNGEHSSEVPYQAELRLENSAVEQDVVKSERLSSQWSTESLASQTVNKSSSSTGNNGLSSQWSTESLPSQASDELGQSERLPESQTVQNQPFLQVYPTDSTTANLSIGFVDVKKESSSPTPEVENKEIIYPEEKKNVPVKANSSYNVPKYKGQISPSLEGAIDRKNFSQVGVASSVVGDLGSQFGAMSLQPSYGESLDGVKRAGSSRRTEDGANLETVPDNEERPDVVDIQVSTGVRNDLFCPVGQDAERDTGSQWLQQTNYSASPENQEVAPRPDRNQYLETGQLNDDSIPDGLHRMVPGQNANRMQRMIPGQLNESVLSQDLDTNLVLETSVEDVRMVPGQLTEESDSNVNIGSVNVRSASDDIPPPGLRRMIPGESSSPESQGNSVVMLQPSANTFQPLPLEPRVVTGVAQDEMDAGGSAAVMQQPSSPSPVSRKAEVESPMPEQSTSSLQQPPSERSETIGSDGVDSFQPIASDVTTVRDTSSRRDNVSKDRDRLRDDESEDDNQRRPESPSRYRDWNYDSRERYRMNEGHRSRQSTSYERRDEDADTEDYYSDHDREKSRYRDYGGRYKGRDDRDRGHREAVDKGSRQDHHRSMRRDDRDRDSDHGRSRNSNRERKHSEYPDRHRDRYDYRHHEDYYNRNYDDYYRDRERSRPSSRSEYEDYRRREYGDYSNYYGRHMNPYQYDQFYAYKYYENLRRTNPTAYAAWYAKYYGNYNQDTSYSGERGSVHSGRSSANEELNKDRTLNQSDSLTGEVASSTPQRLTPAKFSTAHVKGILTARGQLIKICPHYPLDGQPATVEIHDMQTLLGSNEMLSELRDFPGPLVRDSTHKTSVINFCLRKIKKAERDPDLYDRDSVILLWRFLVLLLKQNGNIVGTDIAELLLSNTNQNLSIQQTNPSPATSHHSIQDIQSEEISTNVEEITNRFREFLLYGNTKEALEWAMRNGLWGHALFLASKMDQRTYAEVMIRFANGLSLNDPLQTLYQMMSGRQPAAVTCCADEKWGDWKPHLAMILSNSTQRLELNRKAIMTLGDTLGARGCLHASHFCYLVANQEFGYYSHKSSKIVLIGSSHHKSFDEFATNEAIQMTEIYHYACQLAASEEIAQFQIYKYLYALRLAEMGMAAEAIHYVEVIAGSIVRQPSNFGIDFIRNIAELGEKLKSQDPIYSSAEGMGVGMSDPTWLQELQTVLYRYETGQIQQNMTSYGSTSNLSYSEDSSQHMQPVTEHIKNQMNREFFLPHISIFFNTQLQYWEIHHCSQITALCSIRN</sequence>
<feature type="compositionally biased region" description="Polar residues" evidence="7">
    <location>
        <begin position="336"/>
        <end position="352"/>
    </location>
</feature>
<dbReference type="GO" id="GO:0070973">
    <property type="term" value="P:protein localization to endoplasmic reticulum exit site"/>
    <property type="evidence" value="ECO:0007669"/>
    <property type="project" value="TreeGrafter"/>
</dbReference>
<keyword evidence="11" id="KW-1185">Reference proteome</keyword>
<evidence type="ECO:0000256" key="3">
    <source>
        <dbReference type="ARBA" id="ARBA00022448"/>
    </source>
</evidence>
<gene>
    <name evidence="10" type="ORF">L9F63_000327</name>
</gene>
<evidence type="ECO:0000256" key="6">
    <source>
        <dbReference type="RuleBase" id="RU364101"/>
    </source>
</evidence>
<organism evidence="10 11">
    <name type="scientific">Diploptera punctata</name>
    <name type="common">Pacific beetle cockroach</name>
    <dbReference type="NCBI Taxonomy" id="6984"/>
    <lineage>
        <taxon>Eukaryota</taxon>
        <taxon>Metazoa</taxon>
        <taxon>Ecdysozoa</taxon>
        <taxon>Arthropoda</taxon>
        <taxon>Hexapoda</taxon>
        <taxon>Insecta</taxon>
        <taxon>Pterygota</taxon>
        <taxon>Neoptera</taxon>
        <taxon>Polyneoptera</taxon>
        <taxon>Dictyoptera</taxon>
        <taxon>Blattodea</taxon>
        <taxon>Blaberoidea</taxon>
        <taxon>Blaberidae</taxon>
        <taxon>Diplopterinae</taxon>
        <taxon>Diploptera</taxon>
    </lineage>
</organism>
<evidence type="ECO:0000259" key="9">
    <source>
        <dbReference type="Pfam" id="PF12932"/>
    </source>
</evidence>
<protein>
    <recommendedName>
        <fullName evidence="6">Protein transport protein sec16</fullName>
    </recommendedName>
</protein>
<comment type="subcellular location">
    <subcellularLocation>
        <location evidence="1">Endoplasmic reticulum</location>
    </subcellularLocation>
    <subcellularLocation>
        <location evidence="6">Golgi apparatus membrane</location>
    </subcellularLocation>
</comment>
<dbReference type="GO" id="GO:0007030">
    <property type="term" value="P:Golgi organization"/>
    <property type="evidence" value="ECO:0007669"/>
    <property type="project" value="TreeGrafter"/>
</dbReference>
<feature type="compositionally biased region" description="Basic and acidic residues" evidence="7">
    <location>
        <begin position="789"/>
        <end position="840"/>
    </location>
</feature>
<feature type="compositionally biased region" description="Polar residues" evidence="7">
    <location>
        <begin position="115"/>
        <end position="126"/>
    </location>
</feature>
<evidence type="ECO:0000259" key="8">
    <source>
        <dbReference type="Pfam" id="PF12931"/>
    </source>
</evidence>
<accession>A0AAD8ALV9</accession>
<feature type="compositionally biased region" description="Polar residues" evidence="7">
    <location>
        <begin position="682"/>
        <end position="692"/>
    </location>
</feature>
<feature type="compositionally biased region" description="Basic and acidic residues" evidence="7">
    <location>
        <begin position="904"/>
        <end position="936"/>
    </location>
</feature>
<feature type="compositionally biased region" description="Low complexity" evidence="7">
    <location>
        <begin position="726"/>
        <end position="740"/>
    </location>
</feature>
<reference evidence="10" key="2">
    <citation type="submission" date="2023-05" db="EMBL/GenBank/DDBJ databases">
        <authorList>
            <person name="Fouks B."/>
        </authorList>
    </citation>
    <scope>NUCLEOTIDE SEQUENCE</scope>
    <source>
        <strain evidence="10">Stay&amp;Tobe</strain>
        <tissue evidence="10">Testes</tissue>
    </source>
</reference>
<keyword evidence="6" id="KW-0472">Membrane</keyword>
<feature type="region of interest" description="Disordered" evidence="7">
    <location>
        <begin position="298"/>
        <end position="319"/>
    </location>
</feature>
<feature type="region of interest" description="Disordered" evidence="7">
    <location>
        <begin position="662"/>
        <end position="692"/>
    </location>
</feature>
<dbReference type="InterPro" id="IPR024340">
    <property type="entry name" value="Sec16_CCD"/>
</dbReference>
<feature type="region of interest" description="Disordered" evidence="7">
    <location>
        <begin position="83"/>
        <end position="183"/>
    </location>
</feature>
<dbReference type="Pfam" id="PF12932">
    <property type="entry name" value="Sec16"/>
    <property type="match status" value="1"/>
</dbReference>
<evidence type="ECO:0000313" key="10">
    <source>
        <dbReference type="EMBL" id="KAJ9601488.1"/>
    </source>
</evidence>
<comment type="similarity">
    <text evidence="2 6">Belongs to the SEC16 family.</text>
</comment>
<dbReference type="CDD" id="cd09233">
    <property type="entry name" value="ACE1-Sec16-like"/>
    <property type="match status" value="1"/>
</dbReference>
<dbReference type="Proteomes" id="UP001233999">
    <property type="component" value="Unassembled WGS sequence"/>
</dbReference>
<feature type="compositionally biased region" description="Polar residues" evidence="7">
    <location>
        <begin position="1053"/>
        <end position="1067"/>
    </location>
</feature>
<evidence type="ECO:0000313" key="11">
    <source>
        <dbReference type="Proteomes" id="UP001233999"/>
    </source>
</evidence>
<feature type="compositionally biased region" description="Basic and acidic residues" evidence="7">
    <location>
        <begin position="860"/>
        <end position="897"/>
    </location>
</feature>
<feature type="region of interest" description="Disordered" evidence="7">
    <location>
        <begin position="334"/>
        <end position="397"/>
    </location>
</feature>
<dbReference type="PANTHER" id="PTHR13402:SF6">
    <property type="entry name" value="SECRETORY 16, ISOFORM I"/>
    <property type="match status" value="1"/>
</dbReference>
<reference evidence="10" key="1">
    <citation type="journal article" date="2023" name="IScience">
        <title>Live-bearing cockroach genome reveals convergent evolutionary mechanisms linked to viviparity in insects and beyond.</title>
        <authorList>
            <person name="Fouks B."/>
            <person name="Harrison M.C."/>
            <person name="Mikhailova A.A."/>
            <person name="Marchal E."/>
            <person name="English S."/>
            <person name="Carruthers M."/>
            <person name="Jennings E.C."/>
            <person name="Chiamaka E.L."/>
            <person name="Frigard R.A."/>
            <person name="Pippel M."/>
            <person name="Attardo G.M."/>
            <person name="Benoit J.B."/>
            <person name="Bornberg-Bauer E."/>
            <person name="Tobe S.S."/>
        </authorList>
    </citation>
    <scope>NUCLEOTIDE SEQUENCE</scope>
    <source>
        <strain evidence="10">Stay&amp;Tobe</strain>
    </source>
</reference>
<feature type="compositionally biased region" description="Basic residues" evidence="7">
    <location>
        <begin position="154"/>
        <end position="173"/>
    </location>
</feature>
<feature type="compositionally biased region" description="Polar residues" evidence="7">
    <location>
        <begin position="1"/>
        <end position="29"/>
    </location>
</feature>
<keyword evidence="6" id="KW-0653">Protein transport</keyword>
<feature type="region of interest" description="Disordered" evidence="7">
    <location>
        <begin position="723"/>
        <end position="936"/>
    </location>
</feature>
<feature type="compositionally biased region" description="Low complexity" evidence="7">
    <location>
        <begin position="353"/>
        <end position="364"/>
    </location>
</feature>
<feature type="compositionally biased region" description="Polar residues" evidence="7">
    <location>
        <begin position="365"/>
        <end position="376"/>
    </location>
</feature>
<evidence type="ECO:0000256" key="1">
    <source>
        <dbReference type="ARBA" id="ARBA00004240"/>
    </source>
</evidence>
<dbReference type="GO" id="GO:0016192">
    <property type="term" value="P:vesicle-mediated transport"/>
    <property type="evidence" value="ECO:0007669"/>
    <property type="project" value="UniProtKB-KW"/>
</dbReference>
<feature type="compositionally biased region" description="Polar residues" evidence="7">
    <location>
        <begin position="256"/>
        <end position="266"/>
    </location>
</feature>
<dbReference type="Pfam" id="PF12931">
    <property type="entry name" value="TPR_Sec16"/>
    <property type="match status" value="1"/>
</dbReference>
<keyword evidence="5 6" id="KW-0931">ER-Golgi transport</keyword>
<feature type="region of interest" description="Disordered" evidence="7">
    <location>
        <begin position="495"/>
        <end position="524"/>
    </location>
</feature>
<dbReference type="Gene3D" id="1.25.40.1030">
    <property type="match status" value="1"/>
</dbReference>
<dbReference type="GO" id="GO:0012507">
    <property type="term" value="C:ER to Golgi transport vesicle membrane"/>
    <property type="evidence" value="ECO:0007669"/>
    <property type="project" value="TreeGrafter"/>
</dbReference>
<evidence type="ECO:0000256" key="7">
    <source>
        <dbReference type="SAM" id="MobiDB-lite"/>
    </source>
</evidence>
<feature type="domain" description="Sec16 Sec23-binding" evidence="8">
    <location>
        <begin position="1235"/>
        <end position="1470"/>
    </location>
</feature>
<keyword evidence="3 6" id="KW-0813">Transport</keyword>
<dbReference type="PANTHER" id="PTHR13402">
    <property type="entry name" value="RGPR-RELATED"/>
    <property type="match status" value="1"/>
</dbReference>
<evidence type="ECO:0000256" key="4">
    <source>
        <dbReference type="ARBA" id="ARBA00022824"/>
    </source>
</evidence>
<feature type="region of interest" description="Disordered" evidence="7">
    <location>
        <begin position="232"/>
        <end position="280"/>
    </location>
</feature>
<feature type="compositionally biased region" description="Basic and acidic residues" evidence="7">
    <location>
        <begin position="300"/>
        <end position="311"/>
    </location>
</feature>
<feature type="domain" description="Sec16 central conserved" evidence="9">
    <location>
        <begin position="1102"/>
        <end position="1180"/>
    </location>
</feature>
<feature type="non-terminal residue" evidence="10">
    <location>
        <position position="1"/>
    </location>
</feature>
<feature type="region of interest" description="Disordered" evidence="7">
    <location>
        <begin position="953"/>
        <end position="972"/>
    </location>
</feature>
<dbReference type="GO" id="GO:0070971">
    <property type="term" value="C:endoplasmic reticulum exit site"/>
    <property type="evidence" value="ECO:0007669"/>
    <property type="project" value="TreeGrafter"/>
</dbReference>
<feature type="compositionally biased region" description="Polar residues" evidence="7">
    <location>
        <begin position="750"/>
        <end position="762"/>
    </location>
</feature>
<keyword evidence="6" id="KW-0333">Golgi apparatus</keyword>
<dbReference type="GO" id="GO:0015031">
    <property type="term" value="P:protein transport"/>
    <property type="evidence" value="ECO:0007669"/>
    <property type="project" value="UniProtKB-KW"/>
</dbReference>
<dbReference type="GO" id="GO:0000139">
    <property type="term" value="C:Golgi membrane"/>
    <property type="evidence" value="ECO:0007669"/>
    <property type="project" value="UniProtKB-SubCell"/>
</dbReference>
<feature type="compositionally biased region" description="Low complexity" evidence="7">
    <location>
        <begin position="139"/>
        <end position="153"/>
    </location>
</feature>
<evidence type="ECO:0000256" key="2">
    <source>
        <dbReference type="ARBA" id="ARBA00005927"/>
    </source>
</evidence>
<comment type="caution">
    <text evidence="10">The sequence shown here is derived from an EMBL/GenBank/DDBJ whole genome shotgun (WGS) entry which is preliminary data.</text>
</comment>
<name>A0AAD8ALV9_DIPPU</name>
<feature type="compositionally biased region" description="Low complexity" evidence="7">
    <location>
        <begin position="232"/>
        <end position="255"/>
    </location>
</feature>
<feature type="compositionally biased region" description="Polar residues" evidence="7">
    <location>
        <begin position="387"/>
        <end position="397"/>
    </location>
</feature>
<keyword evidence="4 6" id="KW-0256">Endoplasmic reticulum</keyword>
<feature type="compositionally biased region" description="Polar residues" evidence="7">
    <location>
        <begin position="94"/>
        <end position="106"/>
    </location>
</feature>
<proteinExistence type="inferred from homology"/>